<evidence type="ECO:0000313" key="11">
    <source>
        <dbReference type="EMBL" id="CAI9593873.1"/>
    </source>
</evidence>
<keyword evidence="2 9" id="KW-0812">Transmembrane</keyword>
<dbReference type="PROSITE" id="PS50262">
    <property type="entry name" value="G_PROTEIN_RECEP_F1_2"/>
    <property type="match status" value="1"/>
</dbReference>
<keyword evidence="3 9" id="KW-1133">Transmembrane helix</keyword>
<reference evidence="11" key="1">
    <citation type="submission" date="2023-05" db="EMBL/GenBank/DDBJ databases">
        <authorList>
            <person name="Stuckert A."/>
        </authorList>
    </citation>
    <scope>NUCLEOTIDE SEQUENCE</scope>
</reference>
<keyword evidence="5 9" id="KW-0472">Membrane</keyword>
<evidence type="ECO:0000256" key="8">
    <source>
        <dbReference type="ARBA" id="ARBA00025736"/>
    </source>
</evidence>
<feature type="non-terminal residue" evidence="11">
    <location>
        <position position="138"/>
    </location>
</feature>
<evidence type="ECO:0000256" key="5">
    <source>
        <dbReference type="ARBA" id="ARBA00023136"/>
    </source>
</evidence>
<evidence type="ECO:0000256" key="7">
    <source>
        <dbReference type="ARBA" id="ARBA00023224"/>
    </source>
</evidence>
<evidence type="ECO:0000256" key="1">
    <source>
        <dbReference type="ARBA" id="ARBA00004141"/>
    </source>
</evidence>
<dbReference type="EMBL" id="CATNWA010016592">
    <property type="protein sequence ID" value="CAI9593873.1"/>
    <property type="molecule type" value="Genomic_DNA"/>
</dbReference>
<dbReference type="PANTHER" id="PTHR24225">
    <property type="entry name" value="CHEMOTACTIC RECEPTOR"/>
    <property type="match status" value="1"/>
</dbReference>
<name>A0ABN9FB38_9NEOB</name>
<evidence type="ECO:0000256" key="2">
    <source>
        <dbReference type="ARBA" id="ARBA00022692"/>
    </source>
</evidence>
<protein>
    <recommendedName>
        <fullName evidence="10">G-protein coupled receptors family 1 profile domain-containing protein</fullName>
    </recommendedName>
</protein>
<dbReference type="InterPro" id="IPR017452">
    <property type="entry name" value="GPCR_Rhodpsn_7TM"/>
</dbReference>
<organism evidence="11 12">
    <name type="scientific">Staurois parvus</name>
    <dbReference type="NCBI Taxonomy" id="386267"/>
    <lineage>
        <taxon>Eukaryota</taxon>
        <taxon>Metazoa</taxon>
        <taxon>Chordata</taxon>
        <taxon>Craniata</taxon>
        <taxon>Vertebrata</taxon>
        <taxon>Euteleostomi</taxon>
        <taxon>Amphibia</taxon>
        <taxon>Batrachia</taxon>
        <taxon>Anura</taxon>
        <taxon>Neobatrachia</taxon>
        <taxon>Ranoidea</taxon>
        <taxon>Ranidae</taxon>
        <taxon>Staurois</taxon>
    </lineage>
</organism>
<evidence type="ECO:0000256" key="3">
    <source>
        <dbReference type="ARBA" id="ARBA00022989"/>
    </source>
</evidence>
<dbReference type="InterPro" id="IPR000276">
    <property type="entry name" value="GPCR_Rhodpsn"/>
</dbReference>
<keyword evidence="6" id="KW-0675">Receptor</keyword>
<evidence type="ECO:0000256" key="6">
    <source>
        <dbReference type="ARBA" id="ARBA00023170"/>
    </source>
</evidence>
<feature type="transmembrane region" description="Helical" evidence="9">
    <location>
        <begin position="6"/>
        <end position="28"/>
    </location>
</feature>
<keyword evidence="7" id="KW-0807">Transducer</keyword>
<feature type="domain" description="G-protein coupled receptors family 1 profile" evidence="10">
    <location>
        <begin position="1"/>
        <end position="99"/>
    </location>
</feature>
<comment type="subcellular location">
    <subcellularLocation>
        <location evidence="1">Membrane</location>
        <topology evidence="1">Multi-pass membrane protein</topology>
    </subcellularLocation>
</comment>
<dbReference type="Gene3D" id="1.20.1070.10">
    <property type="entry name" value="Rhodopsin 7-helix transmembrane proteins"/>
    <property type="match status" value="1"/>
</dbReference>
<feature type="transmembrane region" description="Helical" evidence="9">
    <location>
        <begin position="49"/>
        <end position="72"/>
    </location>
</feature>
<dbReference type="SUPFAM" id="SSF81321">
    <property type="entry name" value="Family A G protein-coupled receptor-like"/>
    <property type="match status" value="1"/>
</dbReference>
<dbReference type="Proteomes" id="UP001162483">
    <property type="component" value="Unassembled WGS sequence"/>
</dbReference>
<feature type="transmembrane region" description="Helical" evidence="9">
    <location>
        <begin position="84"/>
        <end position="102"/>
    </location>
</feature>
<gene>
    <name evidence="11" type="ORF">SPARVUS_LOCUS11632796</name>
</gene>
<dbReference type="InterPro" id="IPR000826">
    <property type="entry name" value="Formyl_rcpt-rel"/>
</dbReference>
<evidence type="ECO:0000259" key="10">
    <source>
        <dbReference type="PROSITE" id="PS50262"/>
    </source>
</evidence>
<evidence type="ECO:0000256" key="9">
    <source>
        <dbReference type="SAM" id="Phobius"/>
    </source>
</evidence>
<comment type="similarity">
    <text evidence="8">Belongs to the chemokine-like receptor (CMKLR) family.</text>
</comment>
<accession>A0ABN9FB38</accession>
<comment type="caution">
    <text evidence="11">The sequence shown here is derived from an EMBL/GenBank/DDBJ whole genome shotgun (WGS) entry which is preliminary data.</text>
</comment>
<proteinExistence type="inferred from homology"/>
<evidence type="ECO:0000256" key="4">
    <source>
        <dbReference type="ARBA" id="ARBA00023040"/>
    </source>
</evidence>
<keyword evidence="12" id="KW-1185">Reference proteome</keyword>
<dbReference type="Pfam" id="PF00001">
    <property type="entry name" value="7tm_1"/>
    <property type="match status" value="1"/>
</dbReference>
<evidence type="ECO:0000313" key="12">
    <source>
        <dbReference type="Proteomes" id="UP001162483"/>
    </source>
</evidence>
<dbReference type="PANTHER" id="PTHR24225:SF28">
    <property type="entry name" value="C3A ANAPHYLATOXIN CHEMOTACTIC RECEPTOR"/>
    <property type="match status" value="1"/>
</dbReference>
<sequence>MIELTSYIHMVFGFLLPFLIISTCYISVAFKLRDRRFSEVGNKIIKVSLGIIVAFFITWAPYHIMGIILLFIQNKEVEILDLLSQSLAQFNSCINPILYVFMGKDMKNKLRQSIGELIQDTLSESLSKTSPHRNQDMM</sequence>
<keyword evidence="4" id="KW-0297">G-protein coupled receptor</keyword>
<dbReference type="PRINTS" id="PR00237">
    <property type="entry name" value="GPCRRHODOPSN"/>
</dbReference>